<sequence>MKDQPARKERVWDPALRAFHWALATLVIANWLLGKFGPSIMTLHFWLGYAIIGLLAFRLIWGIVGPASARFGQFVRGPRAILSYARDMGRPQPSNWPGHSPVGALAVLAMLAILTMQVGSGLFADPDDYINVGPLASQVGSETSRAALRWHYRGADLIFVLVVLHVAAIVFYRLWKREDLVRPMITGWKWVRRR</sequence>
<dbReference type="PANTHER" id="PTHR30485:SF2">
    <property type="entry name" value="BLL0597 PROTEIN"/>
    <property type="match status" value="1"/>
</dbReference>
<dbReference type="GO" id="GO:0005886">
    <property type="term" value="C:plasma membrane"/>
    <property type="evidence" value="ECO:0007669"/>
    <property type="project" value="UniProtKB-SubCell"/>
</dbReference>
<dbReference type="EMBL" id="FZNM01000001">
    <property type="protein sequence ID" value="SNR23486.1"/>
    <property type="molecule type" value="Genomic_DNA"/>
</dbReference>
<evidence type="ECO:0000256" key="6">
    <source>
        <dbReference type="SAM" id="Phobius"/>
    </source>
</evidence>
<evidence type="ECO:0000313" key="10">
    <source>
        <dbReference type="Proteomes" id="UP000198409"/>
    </source>
</evidence>
<feature type="transmembrane region" description="Helical" evidence="6">
    <location>
        <begin position="15"/>
        <end position="33"/>
    </location>
</feature>
<evidence type="ECO:0000256" key="1">
    <source>
        <dbReference type="ARBA" id="ARBA00004651"/>
    </source>
</evidence>
<gene>
    <name evidence="9" type="ORF">EYF88_02250</name>
    <name evidence="8" type="ORF">SAMN06265378_101174</name>
</gene>
<dbReference type="Proteomes" id="UP000198409">
    <property type="component" value="Unassembled WGS sequence"/>
</dbReference>
<evidence type="ECO:0000256" key="3">
    <source>
        <dbReference type="ARBA" id="ARBA00022692"/>
    </source>
</evidence>
<dbReference type="GO" id="GO:0020037">
    <property type="term" value="F:heme binding"/>
    <property type="evidence" value="ECO:0007669"/>
    <property type="project" value="TreeGrafter"/>
</dbReference>
<evidence type="ECO:0000256" key="2">
    <source>
        <dbReference type="ARBA" id="ARBA00022475"/>
    </source>
</evidence>
<dbReference type="AlphaFoldDB" id="A0A238UN04"/>
<dbReference type="GO" id="GO:0022904">
    <property type="term" value="P:respiratory electron transport chain"/>
    <property type="evidence" value="ECO:0007669"/>
    <property type="project" value="InterPro"/>
</dbReference>
<reference evidence="10" key="1">
    <citation type="submission" date="2017-06" db="EMBL/GenBank/DDBJ databases">
        <authorList>
            <person name="Varghese N."/>
            <person name="Submissions S."/>
        </authorList>
    </citation>
    <scope>NUCLEOTIDE SEQUENCE [LARGE SCALE GENOMIC DNA]</scope>
    <source>
        <strain evidence="10">DSM 26170</strain>
    </source>
</reference>
<evidence type="ECO:0000259" key="7">
    <source>
        <dbReference type="Pfam" id="PF01292"/>
    </source>
</evidence>
<dbReference type="Gene3D" id="1.20.950.20">
    <property type="entry name" value="Transmembrane di-heme cytochromes, Chain C"/>
    <property type="match status" value="1"/>
</dbReference>
<evidence type="ECO:0000256" key="4">
    <source>
        <dbReference type="ARBA" id="ARBA00022989"/>
    </source>
</evidence>
<keyword evidence="5 6" id="KW-0472">Membrane</keyword>
<keyword evidence="11" id="KW-1185">Reference proteome</keyword>
<organism evidence="8 10">
    <name type="scientific">Paracoccus sediminis</name>
    <dbReference type="NCBI Taxonomy" id="1214787"/>
    <lineage>
        <taxon>Bacteria</taxon>
        <taxon>Pseudomonadati</taxon>
        <taxon>Pseudomonadota</taxon>
        <taxon>Alphaproteobacteria</taxon>
        <taxon>Rhodobacterales</taxon>
        <taxon>Paracoccaceae</taxon>
        <taxon>Paracoccus</taxon>
    </lineage>
</organism>
<protein>
    <submittedName>
        <fullName evidence="8 9">Cytochrome B</fullName>
    </submittedName>
</protein>
<keyword evidence="3 6" id="KW-0812">Transmembrane</keyword>
<feature type="transmembrane region" description="Helical" evidence="6">
    <location>
        <begin position="102"/>
        <end position="124"/>
    </location>
</feature>
<dbReference type="EMBL" id="SIRL01000001">
    <property type="protein sequence ID" value="TBN53044.1"/>
    <property type="molecule type" value="Genomic_DNA"/>
</dbReference>
<feature type="transmembrane region" description="Helical" evidence="6">
    <location>
        <begin position="45"/>
        <end position="64"/>
    </location>
</feature>
<dbReference type="PANTHER" id="PTHR30485">
    <property type="entry name" value="NI/FE-HYDROGENASE 1 B-TYPE CYTOCHROME SUBUNIT"/>
    <property type="match status" value="1"/>
</dbReference>
<dbReference type="SUPFAM" id="SSF81342">
    <property type="entry name" value="Transmembrane di-heme cytochromes"/>
    <property type="match status" value="1"/>
</dbReference>
<keyword evidence="4 6" id="KW-1133">Transmembrane helix</keyword>
<evidence type="ECO:0000256" key="5">
    <source>
        <dbReference type="ARBA" id="ARBA00023136"/>
    </source>
</evidence>
<evidence type="ECO:0000313" key="11">
    <source>
        <dbReference type="Proteomes" id="UP000292859"/>
    </source>
</evidence>
<dbReference type="InterPro" id="IPR011577">
    <property type="entry name" value="Cyt_b561_bac/Ni-Hgenase"/>
</dbReference>
<feature type="domain" description="Cytochrome b561 bacterial/Ni-hydrogenase" evidence="7">
    <location>
        <begin position="11"/>
        <end position="187"/>
    </location>
</feature>
<dbReference type="GO" id="GO:0009055">
    <property type="term" value="F:electron transfer activity"/>
    <property type="evidence" value="ECO:0007669"/>
    <property type="project" value="InterPro"/>
</dbReference>
<dbReference type="Pfam" id="PF01292">
    <property type="entry name" value="Ni_hydr_CYTB"/>
    <property type="match status" value="1"/>
</dbReference>
<keyword evidence="2" id="KW-1003">Cell membrane</keyword>
<comment type="subcellular location">
    <subcellularLocation>
        <location evidence="1">Cell membrane</location>
        <topology evidence="1">Multi-pass membrane protein</topology>
    </subcellularLocation>
</comment>
<feature type="transmembrane region" description="Helical" evidence="6">
    <location>
        <begin position="157"/>
        <end position="175"/>
    </location>
</feature>
<dbReference type="InterPro" id="IPR016174">
    <property type="entry name" value="Di-haem_cyt_TM"/>
</dbReference>
<reference evidence="8" key="2">
    <citation type="submission" date="2017-06" db="EMBL/GenBank/DDBJ databases">
        <authorList>
            <person name="Kim H.J."/>
            <person name="Triplett B.A."/>
        </authorList>
    </citation>
    <scope>NUCLEOTIDE SEQUENCE [LARGE SCALE GENOMIC DNA]</scope>
    <source>
        <strain evidence="8">DSM 26170</strain>
    </source>
</reference>
<accession>A0A238UN04</accession>
<proteinExistence type="predicted"/>
<dbReference type="Proteomes" id="UP000292859">
    <property type="component" value="Unassembled WGS sequence"/>
</dbReference>
<evidence type="ECO:0000313" key="9">
    <source>
        <dbReference type="EMBL" id="TBN53044.1"/>
    </source>
</evidence>
<reference evidence="9 11" key="3">
    <citation type="submission" date="2019-02" db="EMBL/GenBank/DDBJ databases">
        <authorList>
            <person name="Zhang G."/>
        </authorList>
    </citation>
    <scope>NUCLEOTIDE SEQUENCE [LARGE SCALE GENOMIC DNA]</scope>
    <source>
        <strain evidence="9 11">CMB17</strain>
    </source>
</reference>
<dbReference type="OrthoDB" id="196472at2"/>
<name>A0A238UN04_9RHOB</name>
<dbReference type="InterPro" id="IPR051542">
    <property type="entry name" value="Hydrogenase_cytochrome"/>
</dbReference>
<evidence type="ECO:0000313" key="8">
    <source>
        <dbReference type="EMBL" id="SNR23486.1"/>
    </source>
</evidence>
<dbReference type="RefSeq" id="WP_089386292.1">
    <property type="nucleotide sequence ID" value="NZ_FZNM01000001.1"/>
</dbReference>